<dbReference type="GO" id="GO:0034715">
    <property type="term" value="C:pICln-Sm protein complex"/>
    <property type="evidence" value="ECO:0007669"/>
    <property type="project" value="TreeGrafter"/>
</dbReference>
<evidence type="ECO:0000256" key="3">
    <source>
        <dbReference type="ARBA" id="ARBA00022490"/>
    </source>
</evidence>
<dbReference type="GO" id="GO:0005829">
    <property type="term" value="C:cytosol"/>
    <property type="evidence" value="ECO:0007669"/>
    <property type="project" value="TreeGrafter"/>
</dbReference>
<evidence type="ECO:0000256" key="2">
    <source>
        <dbReference type="ARBA" id="ARBA00004496"/>
    </source>
</evidence>
<reference evidence="5 6" key="1">
    <citation type="submission" date="2022-01" db="EMBL/GenBank/DDBJ databases">
        <authorList>
            <person name="Xiong W."/>
            <person name="Schranz E."/>
        </authorList>
    </citation>
    <scope>NUCLEOTIDE SEQUENCE [LARGE SCALE GENOMIC DNA]</scope>
</reference>
<name>A0AAU9LQ75_9ASTR</name>
<comment type="caution">
    <text evidence="5">The sequence shown here is derived from an EMBL/GenBank/DDBJ whole genome shotgun (WGS) entry which is preliminary data.</text>
</comment>
<accession>A0AAU9LQ75</accession>
<sequence length="215" mass="24175">MGLDTCHSHVSSTGSALSSPIEFLTSDLDFFCFNVPSIPFTASLFSLLRTLGHVIFPPAPTSLLNAHPRHFATVSIEPTRRLLRSYQRRLPDSESNETSDLSKITEMRLVPSDPNQLDALFEVFCECAELNPEPVEEDEPEEHNWIFSADQLGPAMGIIDGVDQEWDFSQTHFTTIGHPNGDHDLAHNVLEHQINDQRFEDVEEMESNNRNGGQE</sequence>
<evidence type="ECO:0000313" key="5">
    <source>
        <dbReference type="EMBL" id="CAH1417804.1"/>
    </source>
</evidence>
<dbReference type="PANTHER" id="PTHR21399">
    <property type="entry name" value="CHLORIDE CONDUCTANCE REGULATORY PROTEIN ICLN"/>
    <property type="match status" value="1"/>
</dbReference>
<organism evidence="5 6">
    <name type="scientific">Lactuca virosa</name>
    <dbReference type="NCBI Taxonomy" id="75947"/>
    <lineage>
        <taxon>Eukaryota</taxon>
        <taxon>Viridiplantae</taxon>
        <taxon>Streptophyta</taxon>
        <taxon>Embryophyta</taxon>
        <taxon>Tracheophyta</taxon>
        <taxon>Spermatophyta</taxon>
        <taxon>Magnoliopsida</taxon>
        <taxon>eudicotyledons</taxon>
        <taxon>Gunneridae</taxon>
        <taxon>Pentapetalae</taxon>
        <taxon>asterids</taxon>
        <taxon>campanulids</taxon>
        <taxon>Asterales</taxon>
        <taxon>Asteraceae</taxon>
        <taxon>Cichorioideae</taxon>
        <taxon>Cichorieae</taxon>
        <taxon>Lactucinae</taxon>
        <taxon>Lactuca</taxon>
    </lineage>
</organism>
<dbReference type="GO" id="GO:0005681">
    <property type="term" value="C:spliceosomal complex"/>
    <property type="evidence" value="ECO:0007669"/>
    <property type="project" value="TreeGrafter"/>
</dbReference>
<keyword evidence="4" id="KW-0539">Nucleus</keyword>
<dbReference type="InterPro" id="IPR039924">
    <property type="entry name" value="ICln/Lot5/Saf5"/>
</dbReference>
<evidence type="ECO:0000313" key="6">
    <source>
        <dbReference type="Proteomes" id="UP001157418"/>
    </source>
</evidence>
<dbReference type="GO" id="GO:0000387">
    <property type="term" value="P:spliceosomal snRNP assembly"/>
    <property type="evidence" value="ECO:0007669"/>
    <property type="project" value="TreeGrafter"/>
</dbReference>
<dbReference type="InterPro" id="IPR011993">
    <property type="entry name" value="PH-like_dom_sf"/>
</dbReference>
<evidence type="ECO:0000256" key="4">
    <source>
        <dbReference type="ARBA" id="ARBA00023242"/>
    </source>
</evidence>
<protein>
    <recommendedName>
        <fullName evidence="7">Chloride conductance regulatory protein ICln</fullName>
    </recommendedName>
</protein>
<dbReference type="EMBL" id="CAKMRJ010000113">
    <property type="protein sequence ID" value="CAH1417804.1"/>
    <property type="molecule type" value="Genomic_DNA"/>
</dbReference>
<keyword evidence="3" id="KW-0963">Cytoplasm</keyword>
<dbReference type="GO" id="GO:0045292">
    <property type="term" value="P:mRNA cis splicing, via spliceosome"/>
    <property type="evidence" value="ECO:0007669"/>
    <property type="project" value="TreeGrafter"/>
</dbReference>
<proteinExistence type="predicted"/>
<dbReference type="Gene3D" id="2.30.29.30">
    <property type="entry name" value="Pleckstrin-homology domain (PH domain)/Phosphotyrosine-binding domain (PTB)"/>
    <property type="match status" value="1"/>
</dbReference>
<dbReference type="Pfam" id="PF03517">
    <property type="entry name" value="Voldacs"/>
    <property type="match status" value="1"/>
</dbReference>
<comment type="subcellular location">
    <subcellularLocation>
        <location evidence="2">Cytoplasm</location>
    </subcellularLocation>
    <subcellularLocation>
        <location evidence="1">Nucleus</location>
    </subcellularLocation>
</comment>
<dbReference type="PANTHER" id="PTHR21399:SF0">
    <property type="entry name" value="METHYLOSOME SUBUNIT PICLN"/>
    <property type="match status" value="1"/>
</dbReference>
<keyword evidence="6" id="KW-1185">Reference proteome</keyword>
<evidence type="ECO:0000256" key="1">
    <source>
        <dbReference type="ARBA" id="ARBA00004123"/>
    </source>
</evidence>
<gene>
    <name evidence="5" type="ORF">LVIROSA_LOCUS5458</name>
</gene>
<dbReference type="Proteomes" id="UP001157418">
    <property type="component" value="Unassembled WGS sequence"/>
</dbReference>
<dbReference type="AlphaFoldDB" id="A0AAU9LQ75"/>
<evidence type="ECO:0008006" key="7">
    <source>
        <dbReference type="Google" id="ProtNLM"/>
    </source>
</evidence>